<dbReference type="GeneID" id="81471117"/>
<evidence type="ECO:0000259" key="5">
    <source>
        <dbReference type="PROSITE" id="PS51891"/>
    </source>
</evidence>
<keyword evidence="3" id="KW-0862">Zinc</keyword>
<feature type="domain" description="CENP-V/GFA" evidence="5">
    <location>
        <begin position="3"/>
        <end position="109"/>
    </location>
</feature>
<dbReference type="SUPFAM" id="SSF51316">
    <property type="entry name" value="Mss4-like"/>
    <property type="match status" value="1"/>
</dbReference>
<evidence type="ECO:0000313" key="6">
    <source>
        <dbReference type="EMBL" id="QNN79525.1"/>
    </source>
</evidence>
<dbReference type="PANTHER" id="PTHR33337">
    <property type="entry name" value="GFA DOMAIN-CONTAINING PROTEIN"/>
    <property type="match status" value="1"/>
</dbReference>
<evidence type="ECO:0000256" key="2">
    <source>
        <dbReference type="ARBA" id="ARBA00022723"/>
    </source>
</evidence>
<sequence>MTRTGGCRCGAVRYTLSAEPFAVRLCWCRDCQYWSTGNAAVNMLVPRNAVRVDGELDGWDSMAESGNHMRRSFCPRCGTPMFSEARENTERMVIRVGTLDDATGIVPTTVIWTDSAPAWAPIDPALQAFPRQP</sequence>
<protein>
    <submittedName>
        <fullName evidence="6">GFA family protein</fullName>
    </submittedName>
</protein>
<dbReference type="EMBL" id="CP060731">
    <property type="protein sequence ID" value="QNN79525.1"/>
    <property type="molecule type" value="Genomic_DNA"/>
</dbReference>
<dbReference type="Gene3D" id="3.90.1590.10">
    <property type="entry name" value="glutathione-dependent formaldehyde- activating enzyme (gfa)"/>
    <property type="match status" value="1"/>
</dbReference>
<dbReference type="InterPro" id="IPR006913">
    <property type="entry name" value="CENP-V/GFA"/>
</dbReference>
<dbReference type="GO" id="GO:0046872">
    <property type="term" value="F:metal ion binding"/>
    <property type="evidence" value="ECO:0007669"/>
    <property type="project" value="UniProtKB-KW"/>
</dbReference>
<reference evidence="6 7" key="1">
    <citation type="submission" date="2020-08" db="EMBL/GenBank/DDBJ databases">
        <title>Streptomycin Non-resistant strain, P. mexicana.</title>
        <authorList>
            <person name="Ganesh-Kumar S."/>
            <person name="Zhe T."/>
            <person name="Yu Z."/>
            <person name="Min Y."/>
        </authorList>
    </citation>
    <scope>NUCLEOTIDE SEQUENCE [LARGE SCALE GENOMIC DNA]</scope>
    <source>
        <strain evidence="6 7">GTZY2</strain>
    </source>
</reference>
<evidence type="ECO:0000256" key="1">
    <source>
        <dbReference type="ARBA" id="ARBA00005495"/>
    </source>
</evidence>
<dbReference type="Proteomes" id="UP000515838">
    <property type="component" value="Chromosome"/>
</dbReference>
<dbReference type="RefSeq" id="WP_187574598.1">
    <property type="nucleotide sequence ID" value="NZ_CP060731.1"/>
</dbReference>
<keyword evidence="2" id="KW-0479">Metal-binding</keyword>
<organism evidence="6 7">
    <name type="scientific">Pseudoxanthomonas mexicana</name>
    <dbReference type="NCBI Taxonomy" id="128785"/>
    <lineage>
        <taxon>Bacteria</taxon>
        <taxon>Pseudomonadati</taxon>
        <taxon>Pseudomonadota</taxon>
        <taxon>Gammaproteobacteria</taxon>
        <taxon>Lysobacterales</taxon>
        <taxon>Lysobacteraceae</taxon>
        <taxon>Pseudoxanthomonas</taxon>
    </lineage>
</organism>
<accession>A0A7G9THF0</accession>
<dbReference type="PROSITE" id="PS51891">
    <property type="entry name" value="CENP_V_GFA"/>
    <property type="match status" value="1"/>
</dbReference>
<evidence type="ECO:0000313" key="7">
    <source>
        <dbReference type="Proteomes" id="UP000515838"/>
    </source>
</evidence>
<comment type="similarity">
    <text evidence="1">Belongs to the Gfa family.</text>
</comment>
<evidence type="ECO:0000256" key="4">
    <source>
        <dbReference type="ARBA" id="ARBA00023239"/>
    </source>
</evidence>
<dbReference type="AlphaFoldDB" id="A0A7G9THF0"/>
<proteinExistence type="inferred from homology"/>
<evidence type="ECO:0000256" key="3">
    <source>
        <dbReference type="ARBA" id="ARBA00022833"/>
    </source>
</evidence>
<name>A0A7G9THF0_PSEMX</name>
<dbReference type="Pfam" id="PF04828">
    <property type="entry name" value="GFA"/>
    <property type="match status" value="1"/>
</dbReference>
<dbReference type="PANTHER" id="PTHR33337:SF40">
    <property type="entry name" value="CENP-V_GFA DOMAIN-CONTAINING PROTEIN-RELATED"/>
    <property type="match status" value="1"/>
</dbReference>
<gene>
    <name evidence="6" type="ORF">IAE60_09060</name>
</gene>
<dbReference type="GO" id="GO:0016846">
    <property type="term" value="F:carbon-sulfur lyase activity"/>
    <property type="evidence" value="ECO:0007669"/>
    <property type="project" value="InterPro"/>
</dbReference>
<keyword evidence="4" id="KW-0456">Lyase</keyword>
<dbReference type="InterPro" id="IPR011057">
    <property type="entry name" value="Mss4-like_sf"/>
</dbReference>